<dbReference type="InterPro" id="IPR016040">
    <property type="entry name" value="NAD(P)-bd_dom"/>
</dbReference>
<dbReference type="InterPro" id="IPR036291">
    <property type="entry name" value="NAD(P)-bd_dom_sf"/>
</dbReference>
<sequence length="250" mass="26194">MKIMVAGASGVVGTQLTAKLRRAGHDVTAASISLGVDTVTGRGLEAAMAGNEVVIDVTNAASFGDSSAFDFFRTSTKNLLAAAACANIRHYLALSVVGTPYLVESDYFRAKMVQENLICASGRPHTILRSTQFYEFISGLIDIGADGDVLRLPPAAMRPVAAGDVAAFLLELAPGTPVGDIVEIGGPEQFGIDEIARIYLAANEDQRPVTTDPGVSYFDVELTGDVLLPGVGAHTASQTLSDWLFQSMAA</sequence>
<dbReference type="Gene3D" id="3.40.50.720">
    <property type="entry name" value="NAD(P)-binding Rossmann-like Domain"/>
    <property type="match status" value="1"/>
</dbReference>
<geneLocation type="plasmid" evidence="2 3">
    <name>pRetIE4771d</name>
</geneLocation>
<keyword evidence="2" id="KW-0614">Plasmid</keyword>
<accession>A0A060IFL0</accession>
<dbReference type="Pfam" id="PF13460">
    <property type="entry name" value="NAD_binding_10"/>
    <property type="match status" value="1"/>
</dbReference>
<dbReference type="OrthoDB" id="9771302at2"/>
<gene>
    <name evidence="2" type="ORF">IE4771_PD00225</name>
</gene>
<dbReference type="HOGENOM" id="CLU_007383_5_2_5"/>
<organism evidence="2 3">
    <name type="scientific">Rhizobium etli bv. mimosae str. IE4771</name>
    <dbReference type="NCBI Taxonomy" id="1432050"/>
    <lineage>
        <taxon>Bacteria</taxon>
        <taxon>Pseudomonadati</taxon>
        <taxon>Pseudomonadota</taxon>
        <taxon>Alphaproteobacteria</taxon>
        <taxon>Hyphomicrobiales</taxon>
        <taxon>Rhizobiaceae</taxon>
        <taxon>Rhizobium/Agrobacterium group</taxon>
        <taxon>Rhizobium</taxon>
    </lineage>
</organism>
<dbReference type="GO" id="GO:0044877">
    <property type="term" value="F:protein-containing complex binding"/>
    <property type="evidence" value="ECO:0007669"/>
    <property type="project" value="TreeGrafter"/>
</dbReference>
<evidence type="ECO:0000259" key="1">
    <source>
        <dbReference type="Pfam" id="PF13460"/>
    </source>
</evidence>
<dbReference type="PANTHER" id="PTHR12126">
    <property type="entry name" value="NADH-UBIQUINONE OXIDOREDUCTASE 39 KDA SUBUNIT-RELATED"/>
    <property type="match status" value="1"/>
</dbReference>
<name>A0A060IFL0_RHIET</name>
<proteinExistence type="predicted"/>
<dbReference type="PANTHER" id="PTHR12126:SF11">
    <property type="entry name" value="NADH DEHYDROGENASE [UBIQUINONE] 1 ALPHA SUBCOMPLEX SUBUNIT 9, MITOCHONDRIAL"/>
    <property type="match status" value="1"/>
</dbReference>
<dbReference type="KEGG" id="rei:IE4771_PD00225"/>
<feature type="domain" description="NAD(P)-binding" evidence="1">
    <location>
        <begin position="7"/>
        <end position="172"/>
    </location>
</feature>
<protein>
    <submittedName>
        <fullName evidence="2">NAD(P)-binding domain-containing protein</fullName>
    </submittedName>
</protein>
<dbReference type="AlphaFoldDB" id="A0A060IFL0"/>
<dbReference type="InterPro" id="IPR051207">
    <property type="entry name" value="ComplexI_NDUFA9_subunit"/>
</dbReference>
<dbReference type="EMBL" id="CP006990">
    <property type="protein sequence ID" value="AIC30780.1"/>
    <property type="molecule type" value="Genomic_DNA"/>
</dbReference>
<dbReference type="Proteomes" id="UP000027180">
    <property type="component" value="Plasmid pRetIE4771d"/>
</dbReference>
<evidence type="ECO:0000313" key="2">
    <source>
        <dbReference type="EMBL" id="AIC30780.1"/>
    </source>
</evidence>
<evidence type="ECO:0000313" key="3">
    <source>
        <dbReference type="Proteomes" id="UP000027180"/>
    </source>
</evidence>
<dbReference type="RefSeq" id="WP_040141740.1">
    <property type="nucleotide sequence ID" value="NZ_CP006990.1"/>
</dbReference>
<dbReference type="SUPFAM" id="SSF51735">
    <property type="entry name" value="NAD(P)-binding Rossmann-fold domains"/>
    <property type="match status" value="1"/>
</dbReference>
<reference evidence="2 3" key="1">
    <citation type="submission" date="2013-12" db="EMBL/GenBank/DDBJ databases">
        <title>Complete genome sequence of Rhizobium etli bv. mimosae IE4771.</title>
        <authorList>
            <person name="Bustos P."/>
            <person name="Santamaria R.I."/>
            <person name="Lozano L."/>
            <person name="Ormeno-Orrillo E."/>
            <person name="Rogel M.A."/>
            <person name="Romero D."/>
            <person name="Cevallos M.A."/>
            <person name="Martinez-Romero E."/>
            <person name="Gonzalez V."/>
        </authorList>
    </citation>
    <scope>NUCLEOTIDE SEQUENCE [LARGE SCALE GENOMIC DNA]</scope>
    <source>
        <strain evidence="2 3">IE4771</strain>
        <plasmid evidence="3">Plasmid pRetIE4771d</plasmid>
    </source>
</reference>